<comment type="caution">
    <text evidence="2">The sequence shown here is derived from an EMBL/GenBank/DDBJ whole genome shotgun (WGS) entry which is preliminary data.</text>
</comment>
<organism evidence="2">
    <name type="scientific">Ignisphaera aggregans</name>
    <dbReference type="NCBI Taxonomy" id="334771"/>
    <lineage>
        <taxon>Archaea</taxon>
        <taxon>Thermoproteota</taxon>
        <taxon>Thermoprotei</taxon>
        <taxon>Desulfurococcales</taxon>
        <taxon>Desulfurococcaceae</taxon>
        <taxon>Ignisphaera</taxon>
    </lineage>
</organism>
<sequence>MGKAVSALESQREALAKAKRFLEKALVRCREIGIEFIGLYIVGSRARGDYTIYSDIDLVLVLKNIKNLNTIERIYLFKDLLEPGIELRIYDADEWFSNDILWIVEMKKEAIEIASLNKTTSSPY</sequence>
<dbReference type="GO" id="GO:0016779">
    <property type="term" value="F:nucleotidyltransferase activity"/>
    <property type="evidence" value="ECO:0007669"/>
    <property type="project" value="InterPro"/>
</dbReference>
<keyword evidence="2" id="KW-0808">Transferase</keyword>
<protein>
    <submittedName>
        <fullName evidence="2">Nucleotidyltransferase domain-containing protein</fullName>
    </submittedName>
</protein>
<dbReference type="PANTHER" id="PTHR43449:SF1">
    <property type="entry name" value="POLYMERASE BETA NUCLEOTIDYLTRANSFERASE DOMAIN-CONTAINING PROTEIN"/>
    <property type="match status" value="1"/>
</dbReference>
<evidence type="ECO:0000259" key="1">
    <source>
        <dbReference type="Pfam" id="PF01909"/>
    </source>
</evidence>
<reference evidence="2" key="1">
    <citation type="journal article" date="2020" name="mSystems">
        <title>Genome- and Community-Level Interaction Insights into Carbon Utilization and Element Cycling Functions of Hydrothermarchaeota in Hydrothermal Sediment.</title>
        <authorList>
            <person name="Zhou Z."/>
            <person name="Liu Y."/>
            <person name="Xu W."/>
            <person name="Pan J."/>
            <person name="Luo Z.H."/>
            <person name="Li M."/>
        </authorList>
    </citation>
    <scope>NUCLEOTIDE SEQUENCE [LARGE SCALE GENOMIC DNA]</scope>
    <source>
        <strain evidence="2">SpSt-1121</strain>
    </source>
</reference>
<dbReference type="EMBL" id="DRZI01000196">
    <property type="protein sequence ID" value="HHP81931.1"/>
    <property type="molecule type" value="Genomic_DNA"/>
</dbReference>
<feature type="domain" description="Polymerase nucleotidyl transferase" evidence="1">
    <location>
        <begin position="37"/>
        <end position="81"/>
    </location>
</feature>
<dbReference type="SUPFAM" id="SSF81301">
    <property type="entry name" value="Nucleotidyltransferase"/>
    <property type="match status" value="1"/>
</dbReference>
<gene>
    <name evidence="2" type="ORF">ENM84_04620</name>
</gene>
<name>A0A7C5TI43_9CREN</name>
<dbReference type="Pfam" id="PF01909">
    <property type="entry name" value="NTP_transf_2"/>
    <property type="match status" value="1"/>
</dbReference>
<proteinExistence type="predicted"/>
<dbReference type="Gene3D" id="3.30.460.10">
    <property type="entry name" value="Beta Polymerase, domain 2"/>
    <property type="match status" value="1"/>
</dbReference>
<dbReference type="AlphaFoldDB" id="A0A7C5TI43"/>
<dbReference type="PANTHER" id="PTHR43449">
    <property type="entry name" value="NUCLEOTIDYLTRANSFERASE"/>
    <property type="match status" value="1"/>
</dbReference>
<evidence type="ECO:0000313" key="2">
    <source>
        <dbReference type="EMBL" id="HHP81931.1"/>
    </source>
</evidence>
<dbReference type="InterPro" id="IPR043519">
    <property type="entry name" value="NT_sf"/>
</dbReference>
<dbReference type="InterPro" id="IPR002934">
    <property type="entry name" value="Polymerase_NTP_transf_dom"/>
</dbReference>
<accession>A0A7C5TI43</accession>
<dbReference type="CDD" id="cd05403">
    <property type="entry name" value="NT_KNTase_like"/>
    <property type="match status" value="1"/>
</dbReference>